<feature type="domain" description="RecX first three-helical" evidence="7">
    <location>
        <begin position="16"/>
        <end position="55"/>
    </location>
</feature>
<name>A0A2U2PGD4_9SPHI</name>
<dbReference type="Gene3D" id="1.10.10.10">
    <property type="entry name" value="Winged helix-like DNA-binding domain superfamily/Winged helix DNA-binding domain"/>
    <property type="match status" value="3"/>
</dbReference>
<evidence type="ECO:0000259" key="6">
    <source>
        <dbReference type="Pfam" id="PF21981"/>
    </source>
</evidence>
<dbReference type="InterPro" id="IPR053925">
    <property type="entry name" value="RecX_HTH_3rd"/>
</dbReference>
<dbReference type="Pfam" id="PF21981">
    <property type="entry name" value="RecX_HTH3"/>
    <property type="match status" value="1"/>
</dbReference>
<evidence type="ECO:0000259" key="7">
    <source>
        <dbReference type="Pfam" id="PF21982"/>
    </source>
</evidence>
<evidence type="ECO:0000313" key="8">
    <source>
        <dbReference type="EMBL" id="PWG80465.1"/>
    </source>
</evidence>
<evidence type="ECO:0000256" key="4">
    <source>
        <dbReference type="ARBA" id="ARBA00022490"/>
    </source>
</evidence>
<dbReference type="Proteomes" id="UP000245647">
    <property type="component" value="Unassembled WGS sequence"/>
</dbReference>
<proteinExistence type="inferred from homology"/>
<evidence type="ECO:0000256" key="2">
    <source>
        <dbReference type="ARBA" id="ARBA00009695"/>
    </source>
</evidence>
<evidence type="ECO:0000256" key="3">
    <source>
        <dbReference type="ARBA" id="ARBA00018111"/>
    </source>
</evidence>
<dbReference type="InterPro" id="IPR003783">
    <property type="entry name" value="Regulatory_RecX"/>
</dbReference>
<feature type="domain" description="RecX second three-helical" evidence="5">
    <location>
        <begin position="62"/>
        <end position="103"/>
    </location>
</feature>
<reference evidence="8 9" key="1">
    <citation type="submission" date="2018-04" db="EMBL/GenBank/DDBJ databases">
        <title>Pedobacter chongqingensis sp. nov., isolated from a rottenly hemp rope.</title>
        <authorList>
            <person name="Cai Y."/>
        </authorList>
    </citation>
    <scope>NUCLEOTIDE SEQUENCE [LARGE SCALE GENOMIC DNA]</scope>
    <source>
        <strain evidence="8 9">FJ4-8</strain>
    </source>
</reference>
<dbReference type="PANTHER" id="PTHR33602:SF1">
    <property type="entry name" value="REGULATORY PROTEIN RECX FAMILY PROTEIN"/>
    <property type="match status" value="1"/>
</dbReference>
<comment type="subcellular location">
    <subcellularLocation>
        <location evidence="1">Cytoplasm</location>
    </subcellularLocation>
</comment>
<keyword evidence="4" id="KW-0963">Cytoplasm</keyword>
<comment type="caution">
    <text evidence="8">The sequence shown here is derived from an EMBL/GenBank/DDBJ whole genome shotgun (WGS) entry which is preliminary data.</text>
</comment>
<dbReference type="Pfam" id="PF02631">
    <property type="entry name" value="RecX_HTH2"/>
    <property type="match status" value="1"/>
</dbReference>
<organism evidence="8 9">
    <name type="scientific">Pararcticibacter amylolyticus</name>
    <dbReference type="NCBI Taxonomy" id="2173175"/>
    <lineage>
        <taxon>Bacteria</taxon>
        <taxon>Pseudomonadati</taxon>
        <taxon>Bacteroidota</taxon>
        <taxon>Sphingobacteriia</taxon>
        <taxon>Sphingobacteriales</taxon>
        <taxon>Sphingobacteriaceae</taxon>
        <taxon>Pararcticibacter</taxon>
    </lineage>
</organism>
<dbReference type="PANTHER" id="PTHR33602">
    <property type="entry name" value="REGULATORY PROTEIN RECX FAMILY PROTEIN"/>
    <property type="match status" value="1"/>
</dbReference>
<feature type="domain" description="RecX third three-helical" evidence="6">
    <location>
        <begin position="109"/>
        <end position="156"/>
    </location>
</feature>
<dbReference type="InterPro" id="IPR036388">
    <property type="entry name" value="WH-like_DNA-bd_sf"/>
</dbReference>
<protein>
    <recommendedName>
        <fullName evidence="3">Regulatory protein RecX</fullName>
    </recommendedName>
</protein>
<gene>
    <name evidence="8" type="ORF">DDR33_12765</name>
</gene>
<sequence length="162" mass="18445">MQSKQAPLKAPDKKTALAKAEHFCAYQERSQQEVRDKLYSLGLHHQDVEELITELIQGNFLNEERFACTYALGKFRMKLWGKLKIAEGLKFKRVPPGLISKALSRISEDEYLSALEAVLTKKAPSIKEADPFRKKQKLAQYAIQKGYESDLVFDALKSSNLL</sequence>
<dbReference type="EMBL" id="QEAS01000009">
    <property type="protein sequence ID" value="PWG80465.1"/>
    <property type="molecule type" value="Genomic_DNA"/>
</dbReference>
<dbReference type="GO" id="GO:0005737">
    <property type="term" value="C:cytoplasm"/>
    <property type="evidence" value="ECO:0007669"/>
    <property type="project" value="UniProtKB-SubCell"/>
</dbReference>
<comment type="similarity">
    <text evidence="2">Belongs to the RecX family.</text>
</comment>
<dbReference type="InterPro" id="IPR053926">
    <property type="entry name" value="RecX_HTH_1st"/>
</dbReference>
<dbReference type="RefSeq" id="WP_109416172.1">
    <property type="nucleotide sequence ID" value="NZ_QEAS01000009.1"/>
</dbReference>
<dbReference type="Pfam" id="PF21982">
    <property type="entry name" value="RecX_HTH1"/>
    <property type="match status" value="1"/>
</dbReference>
<evidence type="ECO:0000259" key="5">
    <source>
        <dbReference type="Pfam" id="PF02631"/>
    </source>
</evidence>
<evidence type="ECO:0000313" key="9">
    <source>
        <dbReference type="Proteomes" id="UP000245647"/>
    </source>
</evidence>
<keyword evidence="9" id="KW-1185">Reference proteome</keyword>
<dbReference type="InterPro" id="IPR053924">
    <property type="entry name" value="RecX_HTH_2nd"/>
</dbReference>
<accession>A0A2U2PGD4</accession>
<dbReference type="AlphaFoldDB" id="A0A2U2PGD4"/>
<dbReference type="GO" id="GO:0006282">
    <property type="term" value="P:regulation of DNA repair"/>
    <property type="evidence" value="ECO:0007669"/>
    <property type="project" value="InterPro"/>
</dbReference>
<evidence type="ECO:0000256" key="1">
    <source>
        <dbReference type="ARBA" id="ARBA00004496"/>
    </source>
</evidence>
<dbReference type="OrthoDB" id="1523826at2"/>